<dbReference type="SUPFAM" id="SSF52172">
    <property type="entry name" value="CheY-like"/>
    <property type="match status" value="1"/>
</dbReference>
<evidence type="ECO:0000313" key="9">
    <source>
        <dbReference type="EMBL" id="MBD6614679.1"/>
    </source>
</evidence>
<evidence type="ECO:0000256" key="2">
    <source>
        <dbReference type="ARBA" id="ARBA00012438"/>
    </source>
</evidence>
<evidence type="ECO:0000256" key="3">
    <source>
        <dbReference type="ARBA" id="ARBA00022553"/>
    </source>
</evidence>
<dbReference type="AlphaFoldDB" id="A0AA40STB5"/>
<feature type="domain" description="Histidine kinase" evidence="7">
    <location>
        <begin position="148"/>
        <end position="435"/>
    </location>
</feature>
<dbReference type="SMART" id="SM00448">
    <property type="entry name" value="REC"/>
    <property type="match status" value="1"/>
</dbReference>
<proteinExistence type="predicted"/>
<sequence length="435" mass="49361">MTNYQRDLILIVDDIPNNLKVLFDILNNSGFKVSIAKSGESALEKAQETLPNLILLDVMMPGIDGFETCHRLKKNQKTKDIPVIFMTALSETVEKVKGLHLGAVDYITKPIEHEEVLARINVHLELRRMQLKLVQEEKMSSLGQLVAGIAHEINNPVNFIYGNLIHTKKYIEDLLKLLKLYEVYTPVAHQEIQDFSELIELDFIKEDIPKILSSMMLGAERIQEIVRSLRIFSRLDEAEIKEVDLHVGIDSTLMILHHRLRATHERPAIEVVKEYGELVPIECYAGQLNQVFLNILSNAIDAIEEKINHPQILKLEKTEVDKLISLSSSYTKLSNPDSIFLKCKIYFTPQIKINTELTEDKKTILIQITDNGIGMSQKVQQRVFEQFFTTKDVGKGTGLGLAIAHQIIVEKHRGTLEVKSVPGHGSQFTIAIPIY</sequence>
<dbReference type="Gene3D" id="3.30.565.10">
    <property type="entry name" value="Histidine kinase-like ATPase, C-terminal domain"/>
    <property type="match status" value="1"/>
</dbReference>
<evidence type="ECO:0000259" key="7">
    <source>
        <dbReference type="PROSITE" id="PS50109"/>
    </source>
</evidence>
<keyword evidence="3 6" id="KW-0597">Phosphoprotein</keyword>
<dbReference type="InterPro" id="IPR004358">
    <property type="entry name" value="Sig_transdc_His_kin-like_C"/>
</dbReference>
<feature type="modified residue" description="4-aspartylphosphate" evidence="6">
    <location>
        <position position="57"/>
    </location>
</feature>
<dbReference type="PROSITE" id="PS50109">
    <property type="entry name" value="HIS_KIN"/>
    <property type="match status" value="1"/>
</dbReference>
<dbReference type="InterPro" id="IPR003594">
    <property type="entry name" value="HATPase_dom"/>
</dbReference>
<evidence type="ECO:0000256" key="6">
    <source>
        <dbReference type="PROSITE-ProRule" id="PRU00169"/>
    </source>
</evidence>
<comment type="catalytic activity">
    <reaction evidence="1">
        <text>ATP + protein L-histidine = ADP + protein N-phospho-L-histidine.</text>
        <dbReference type="EC" id="2.7.13.3"/>
    </reaction>
</comment>
<dbReference type="PANTHER" id="PTHR43065:SF50">
    <property type="entry name" value="HISTIDINE KINASE"/>
    <property type="match status" value="1"/>
</dbReference>
<keyword evidence="4" id="KW-0808">Transferase</keyword>
<dbReference type="CDD" id="cd00082">
    <property type="entry name" value="HisKA"/>
    <property type="match status" value="1"/>
</dbReference>
<dbReference type="PANTHER" id="PTHR43065">
    <property type="entry name" value="SENSOR HISTIDINE KINASE"/>
    <property type="match status" value="1"/>
</dbReference>
<dbReference type="Gene3D" id="6.10.250.690">
    <property type="match status" value="1"/>
</dbReference>
<dbReference type="RefSeq" id="WP_191755916.1">
    <property type="nucleotide sequence ID" value="NZ_VJXY01000001.1"/>
</dbReference>
<evidence type="ECO:0000256" key="5">
    <source>
        <dbReference type="ARBA" id="ARBA00023012"/>
    </source>
</evidence>
<gene>
    <name evidence="9" type="ORF">FNW02_02060</name>
</gene>
<dbReference type="InterPro" id="IPR005467">
    <property type="entry name" value="His_kinase_dom"/>
</dbReference>
<dbReference type="CDD" id="cd19920">
    <property type="entry name" value="REC_PA4781-like"/>
    <property type="match status" value="1"/>
</dbReference>
<evidence type="ECO:0000313" key="10">
    <source>
        <dbReference type="Proteomes" id="UP001165986"/>
    </source>
</evidence>
<dbReference type="EMBL" id="VJXY01000001">
    <property type="protein sequence ID" value="MBD6614679.1"/>
    <property type="molecule type" value="Genomic_DNA"/>
</dbReference>
<accession>A0AA40STB5</accession>
<dbReference type="InterPro" id="IPR001789">
    <property type="entry name" value="Sig_transdc_resp-reg_receiver"/>
</dbReference>
<dbReference type="Gene3D" id="1.10.287.130">
    <property type="match status" value="1"/>
</dbReference>
<evidence type="ECO:0000259" key="8">
    <source>
        <dbReference type="PROSITE" id="PS50110"/>
    </source>
</evidence>
<dbReference type="Proteomes" id="UP001165986">
    <property type="component" value="Unassembled WGS sequence"/>
</dbReference>
<dbReference type="GO" id="GO:0000155">
    <property type="term" value="F:phosphorelay sensor kinase activity"/>
    <property type="evidence" value="ECO:0007669"/>
    <property type="project" value="InterPro"/>
</dbReference>
<dbReference type="SUPFAM" id="SSF47384">
    <property type="entry name" value="Homodimeric domain of signal transducing histidine kinase"/>
    <property type="match status" value="1"/>
</dbReference>
<dbReference type="InterPro" id="IPR003661">
    <property type="entry name" value="HisK_dim/P_dom"/>
</dbReference>
<dbReference type="InterPro" id="IPR036890">
    <property type="entry name" value="HATPase_C_sf"/>
</dbReference>
<dbReference type="SUPFAM" id="SSF55874">
    <property type="entry name" value="ATPase domain of HSP90 chaperone/DNA topoisomerase II/histidine kinase"/>
    <property type="match status" value="1"/>
</dbReference>
<protein>
    <recommendedName>
        <fullName evidence="2">histidine kinase</fullName>
        <ecNumber evidence="2">2.7.13.3</ecNumber>
    </recommendedName>
</protein>
<keyword evidence="5" id="KW-0902">Two-component regulatory system</keyword>
<dbReference type="InterPro" id="IPR036097">
    <property type="entry name" value="HisK_dim/P_sf"/>
</dbReference>
<keyword evidence="10" id="KW-1185">Reference proteome</keyword>
<dbReference type="Gene3D" id="3.40.50.2300">
    <property type="match status" value="1"/>
</dbReference>
<dbReference type="InterPro" id="IPR011006">
    <property type="entry name" value="CheY-like_superfamily"/>
</dbReference>
<organism evidence="9 10">
    <name type="scientific">Komarekiella delphini-convector SJRDD-AB1</name>
    <dbReference type="NCBI Taxonomy" id="2593771"/>
    <lineage>
        <taxon>Bacteria</taxon>
        <taxon>Bacillati</taxon>
        <taxon>Cyanobacteriota</taxon>
        <taxon>Cyanophyceae</taxon>
        <taxon>Nostocales</taxon>
        <taxon>Nostocaceae</taxon>
        <taxon>Komarekiella</taxon>
        <taxon>Komarekiella delphini-convector</taxon>
    </lineage>
</organism>
<reference evidence="9" key="1">
    <citation type="submission" date="2019-07" db="EMBL/GenBank/DDBJ databases">
        <title>Toxilogical consequences of a new and cryptic species of cyanobacteria (Komarekiella delphini-convector) recovered from the epidermis of a bottlenose dolphin and 1500 ft. in the air.</title>
        <authorList>
            <person name="Brown A.O."/>
            <person name="Dvorak P."/>
            <person name="Villanueva C.D."/>
            <person name="Foss A.J."/>
            <person name="Garvey A.D."/>
            <person name="Gibson Q.A."/>
            <person name="Johansen J.R."/>
            <person name="Casamatta D.A."/>
        </authorList>
    </citation>
    <scope>NUCLEOTIDE SEQUENCE</scope>
    <source>
        <strain evidence="9">SJRDD-AB1</strain>
    </source>
</reference>
<name>A0AA40STB5_9NOST</name>
<dbReference type="PROSITE" id="PS50110">
    <property type="entry name" value="RESPONSE_REGULATORY"/>
    <property type="match status" value="1"/>
</dbReference>
<dbReference type="SMART" id="SM00387">
    <property type="entry name" value="HATPase_c"/>
    <property type="match status" value="1"/>
</dbReference>
<evidence type="ECO:0000256" key="1">
    <source>
        <dbReference type="ARBA" id="ARBA00000085"/>
    </source>
</evidence>
<comment type="caution">
    <text evidence="9">The sequence shown here is derived from an EMBL/GenBank/DDBJ whole genome shotgun (WGS) entry which is preliminary data.</text>
</comment>
<evidence type="ECO:0000256" key="4">
    <source>
        <dbReference type="ARBA" id="ARBA00022777"/>
    </source>
</evidence>
<dbReference type="EC" id="2.7.13.3" evidence="2"/>
<dbReference type="Pfam" id="PF02518">
    <property type="entry name" value="HATPase_c"/>
    <property type="match status" value="1"/>
</dbReference>
<dbReference type="PRINTS" id="PR00344">
    <property type="entry name" value="BCTRLSENSOR"/>
</dbReference>
<feature type="domain" description="Response regulatory" evidence="8">
    <location>
        <begin position="8"/>
        <end position="124"/>
    </location>
</feature>
<dbReference type="Pfam" id="PF00072">
    <property type="entry name" value="Response_reg"/>
    <property type="match status" value="1"/>
</dbReference>
<keyword evidence="4" id="KW-0418">Kinase</keyword>